<proteinExistence type="predicted"/>
<protein>
    <recommendedName>
        <fullName evidence="4">T9SS type A sorting domain-containing protein</fullName>
    </recommendedName>
</protein>
<dbReference type="EMBL" id="SNRX01000009">
    <property type="protein sequence ID" value="KAA6302235.1"/>
    <property type="molecule type" value="Genomic_DNA"/>
</dbReference>
<feature type="signal peptide" evidence="1">
    <location>
        <begin position="1"/>
        <end position="19"/>
    </location>
</feature>
<reference evidence="2 3" key="1">
    <citation type="submission" date="2019-03" db="EMBL/GenBank/DDBJ databases">
        <title>Single cell metagenomics reveals metabolic interactions within the superorganism composed of flagellate Streblomastix strix and complex community of Bacteroidetes bacteria on its surface.</title>
        <authorList>
            <person name="Treitli S.C."/>
            <person name="Kolisko M."/>
            <person name="Husnik F."/>
            <person name="Keeling P."/>
            <person name="Hampl V."/>
        </authorList>
    </citation>
    <scope>NUCLEOTIDE SEQUENCE [LARGE SCALE GENOMIC DNA]</scope>
    <source>
        <strain evidence="2">St1</strain>
    </source>
</reference>
<keyword evidence="1" id="KW-0732">Signal</keyword>
<dbReference type="AlphaFoldDB" id="A0A5M8P1C5"/>
<dbReference type="NCBIfam" id="TIGR04183">
    <property type="entry name" value="Por_Secre_tail"/>
    <property type="match status" value="1"/>
</dbReference>
<dbReference type="InterPro" id="IPR026444">
    <property type="entry name" value="Secre_tail"/>
</dbReference>
<accession>A0A5M8P1C5</accession>
<organism evidence="2 3">
    <name type="scientific">Candidatus Ordinivivax streblomastigis</name>
    <dbReference type="NCBI Taxonomy" id="2540710"/>
    <lineage>
        <taxon>Bacteria</taxon>
        <taxon>Pseudomonadati</taxon>
        <taxon>Bacteroidota</taxon>
        <taxon>Bacteroidia</taxon>
        <taxon>Bacteroidales</taxon>
        <taxon>Candidatus Ordinivivax</taxon>
    </lineage>
</organism>
<comment type="caution">
    <text evidence="2">The sequence shown here is derived from an EMBL/GenBank/DDBJ whole genome shotgun (WGS) entry which is preliminary data.</text>
</comment>
<dbReference type="Proteomes" id="UP000324575">
    <property type="component" value="Unassembled WGS sequence"/>
</dbReference>
<name>A0A5M8P1C5_9BACT</name>
<sequence length="600" mass="66007">MKKTLFTLIGAWCCLAAMAQWSDDPTVNNQITPENYSFYDSGFAVSKDGTSYIVFNKPIADGDTYYTATFLQIVTKDGVKLFPDEGKVISHYPTLTFTMVNSLVYADNDGNALIFVSDLRHSDSNGLNYTVYKVSPTGELLWGEDGIDIERGETSYPEACIKAVQLEDRSYVFAWSRSSGGNSMDVIVNRLSKDGEFLWTQPLVLPSSAWPKLSNAGNNQVLLTYAKGSSSAITVRKIDFDGTSVWPQEEVQVYRGSFTIPALEGVFNVTSDEKGGVFVSWYDDRNNTKRESAYVSHVKSNGQFGFYTTNGSGDIKVGYGKDIYRQFVPRTVYDKTNDVLFVLWRETDANAGYVRIVLQKLSAVGELLFDSDGQQVAEADHPEAVAYYSLQNGKAGQVAVFYAYSYYPYQDVVNIAALYDNEGNYLWSNLPPNNAPQTGILVAAYRPQKQALEGNKDSFISSRLVNEKFWVTLWTDYRFATGLSDGTLFLQRVNIDGTLGPWTGESAIQLPSATSNDLTVNPSVIKGSTQFSFNNPNAGNVNISVYTLSGQKAAVVFNGKLSAGTQTIPWNAKAAQLSTGTYIVGITTNEGSKSVKVVII</sequence>
<evidence type="ECO:0008006" key="4">
    <source>
        <dbReference type="Google" id="ProtNLM"/>
    </source>
</evidence>
<evidence type="ECO:0000313" key="3">
    <source>
        <dbReference type="Proteomes" id="UP000324575"/>
    </source>
</evidence>
<dbReference type="Gene3D" id="2.60.40.4070">
    <property type="match status" value="1"/>
</dbReference>
<evidence type="ECO:0000256" key="1">
    <source>
        <dbReference type="SAM" id="SignalP"/>
    </source>
</evidence>
<feature type="chain" id="PRO_5024363683" description="T9SS type A sorting domain-containing protein" evidence="1">
    <location>
        <begin position="20"/>
        <end position="600"/>
    </location>
</feature>
<evidence type="ECO:0000313" key="2">
    <source>
        <dbReference type="EMBL" id="KAA6302235.1"/>
    </source>
</evidence>
<gene>
    <name evidence="2" type="ORF">EZS26_001595</name>
</gene>